<evidence type="ECO:0000256" key="2">
    <source>
        <dbReference type="ARBA" id="ARBA00022801"/>
    </source>
</evidence>
<dbReference type="Gene3D" id="3.40.50.850">
    <property type="entry name" value="Isochorismatase-like"/>
    <property type="match status" value="1"/>
</dbReference>
<evidence type="ECO:0000256" key="1">
    <source>
        <dbReference type="ARBA" id="ARBA00006336"/>
    </source>
</evidence>
<reference evidence="4 5" key="1">
    <citation type="submission" date="2024-10" db="EMBL/GenBank/DDBJ databases">
        <title>Updated reference genomes for cyclostephanoid diatoms.</title>
        <authorList>
            <person name="Roberts W.R."/>
            <person name="Alverson A.J."/>
        </authorList>
    </citation>
    <scope>NUCLEOTIDE SEQUENCE [LARGE SCALE GENOMIC DNA]</scope>
    <source>
        <strain evidence="4 5">AJA276-08</strain>
    </source>
</reference>
<dbReference type="InterPro" id="IPR052347">
    <property type="entry name" value="Isochorismatase_Nicotinamidase"/>
</dbReference>
<feature type="region of interest" description="Disordered" evidence="3">
    <location>
        <begin position="92"/>
        <end position="125"/>
    </location>
</feature>
<dbReference type="PANTHER" id="PTHR11080:SF2">
    <property type="entry name" value="LD05707P"/>
    <property type="match status" value="1"/>
</dbReference>
<evidence type="ECO:0000313" key="4">
    <source>
        <dbReference type="EMBL" id="KAL3792919.1"/>
    </source>
</evidence>
<comment type="similarity">
    <text evidence="1">Belongs to the isochorismatase family.</text>
</comment>
<keyword evidence="5" id="KW-1185">Reference proteome</keyword>
<dbReference type="PANTHER" id="PTHR11080">
    <property type="entry name" value="PYRAZINAMIDASE/NICOTINAMIDASE"/>
    <property type="match status" value="1"/>
</dbReference>
<dbReference type="EMBL" id="JALLAZ020000535">
    <property type="protein sequence ID" value="KAL3792919.1"/>
    <property type="molecule type" value="Genomic_DNA"/>
</dbReference>
<evidence type="ECO:0000256" key="3">
    <source>
        <dbReference type="SAM" id="MobiDB-lite"/>
    </source>
</evidence>
<dbReference type="Proteomes" id="UP001530315">
    <property type="component" value="Unassembled WGS sequence"/>
</dbReference>
<organism evidence="4 5">
    <name type="scientific">Stephanodiscus triporus</name>
    <dbReference type="NCBI Taxonomy" id="2934178"/>
    <lineage>
        <taxon>Eukaryota</taxon>
        <taxon>Sar</taxon>
        <taxon>Stramenopiles</taxon>
        <taxon>Ochrophyta</taxon>
        <taxon>Bacillariophyta</taxon>
        <taxon>Coscinodiscophyceae</taxon>
        <taxon>Thalassiosirophycidae</taxon>
        <taxon>Stephanodiscales</taxon>
        <taxon>Stephanodiscaceae</taxon>
        <taxon>Stephanodiscus</taxon>
    </lineage>
</organism>
<name>A0ABD3PYV7_9STRA</name>
<dbReference type="InterPro" id="IPR036380">
    <property type="entry name" value="Isochorismatase-like_sf"/>
</dbReference>
<keyword evidence="2" id="KW-0378">Hydrolase</keyword>
<dbReference type="GO" id="GO:0016787">
    <property type="term" value="F:hydrolase activity"/>
    <property type="evidence" value="ECO:0007669"/>
    <property type="project" value="UniProtKB-KW"/>
</dbReference>
<protein>
    <recommendedName>
        <fullName evidence="6">Isochorismatase-like domain-containing protein</fullName>
    </recommendedName>
</protein>
<sequence>MTTLLIIDCQKDFHPGGSLAIPSANDDAARISSLIRSRGDTIDRIVATLDSHHKLHVAHPCFWTNGTTGEHPPPFTIISAKDVETGVWVPRGDVRFGPGRSPRPIFEDDDDCRDGTTTTTTTPSEEDFDVKSHCVEYARRLESRGRFQLTIWPEHCLIGSSGHGVVDCVLDAMNEWSRTTGGIVEWVHKGENLWTEMYSALRAEVPVGGETGFNRALMESTSKITILRDCASSVPGFEEAGKLFLEDMERAGVNVKTSDEI</sequence>
<proteinExistence type="inferred from homology"/>
<dbReference type="SUPFAM" id="SSF52499">
    <property type="entry name" value="Isochorismatase-like hydrolases"/>
    <property type="match status" value="1"/>
</dbReference>
<accession>A0ABD3PYV7</accession>
<comment type="caution">
    <text evidence="4">The sequence shown here is derived from an EMBL/GenBank/DDBJ whole genome shotgun (WGS) entry which is preliminary data.</text>
</comment>
<gene>
    <name evidence="4" type="ORF">ACHAW5_006826</name>
</gene>
<evidence type="ECO:0000313" key="5">
    <source>
        <dbReference type="Proteomes" id="UP001530315"/>
    </source>
</evidence>
<dbReference type="AlphaFoldDB" id="A0ABD3PYV7"/>
<evidence type="ECO:0008006" key="6">
    <source>
        <dbReference type="Google" id="ProtNLM"/>
    </source>
</evidence>